<dbReference type="InterPro" id="IPR010998">
    <property type="entry name" value="Integrase_recombinase_N"/>
</dbReference>
<evidence type="ECO:0000313" key="12">
    <source>
        <dbReference type="EMBL" id="HGB14733.1"/>
    </source>
</evidence>
<keyword evidence="7 9" id="KW-0233">DNA recombination</keyword>
<dbReference type="InterPro" id="IPR023009">
    <property type="entry name" value="Tyrosine_recombinase_XerC/XerD"/>
</dbReference>
<reference evidence="12" key="1">
    <citation type="journal article" date="2020" name="mSystems">
        <title>Genome- and Community-Level Interaction Insights into Carbon Utilization and Element Cycling Functions of Hydrothermarchaeota in Hydrothermal Sediment.</title>
        <authorList>
            <person name="Zhou Z."/>
            <person name="Liu Y."/>
            <person name="Xu W."/>
            <person name="Pan J."/>
            <person name="Luo Z.H."/>
            <person name="Li M."/>
        </authorList>
    </citation>
    <scope>NUCLEOTIDE SEQUENCE [LARGE SCALE GENOMIC DNA]</scope>
    <source>
        <strain evidence="12">SpSt-776</strain>
    </source>
</reference>
<comment type="function">
    <text evidence="9">Site-specific tyrosine recombinase, which acts by catalyzing the cutting and rejoining of the recombining DNA molecules. The XerC-XerD complex is essential to convert dimers of the bacterial chromosome into monomers to permit their segregation at cell division. It also contributes to the segregational stability of plasmids.</text>
</comment>
<evidence type="ECO:0000256" key="7">
    <source>
        <dbReference type="ARBA" id="ARBA00023172"/>
    </source>
</evidence>
<evidence type="ECO:0000256" key="4">
    <source>
        <dbReference type="ARBA" id="ARBA00022829"/>
    </source>
</evidence>
<dbReference type="GO" id="GO:0007059">
    <property type="term" value="P:chromosome segregation"/>
    <property type="evidence" value="ECO:0007669"/>
    <property type="project" value="UniProtKB-UniRule"/>
</dbReference>
<accession>A0A7C3WLS4</accession>
<dbReference type="GO" id="GO:0006313">
    <property type="term" value="P:DNA transposition"/>
    <property type="evidence" value="ECO:0007669"/>
    <property type="project" value="UniProtKB-UniRule"/>
</dbReference>
<organism evidence="12">
    <name type="scientific">Desulfobacca acetoxidans</name>
    <dbReference type="NCBI Taxonomy" id="60893"/>
    <lineage>
        <taxon>Bacteria</taxon>
        <taxon>Pseudomonadati</taxon>
        <taxon>Thermodesulfobacteriota</taxon>
        <taxon>Desulfobaccia</taxon>
        <taxon>Desulfobaccales</taxon>
        <taxon>Desulfobaccaceae</taxon>
        <taxon>Desulfobacca</taxon>
    </lineage>
</organism>
<evidence type="ECO:0000256" key="5">
    <source>
        <dbReference type="ARBA" id="ARBA00022908"/>
    </source>
</evidence>
<comment type="caution">
    <text evidence="12">The sequence shown here is derived from an EMBL/GenBank/DDBJ whole genome shotgun (WGS) entry which is preliminary data.</text>
</comment>
<comment type="subcellular location">
    <subcellularLocation>
        <location evidence="1 9">Cytoplasm</location>
    </subcellularLocation>
</comment>
<dbReference type="InterPro" id="IPR011010">
    <property type="entry name" value="DNA_brk_join_enz"/>
</dbReference>
<keyword evidence="4 9" id="KW-0159">Chromosome partition</keyword>
<dbReference type="PANTHER" id="PTHR30349">
    <property type="entry name" value="PHAGE INTEGRASE-RELATED"/>
    <property type="match status" value="1"/>
</dbReference>
<evidence type="ECO:0000256" key="6">
    <source>
        <dbReference type="ARBA" id="ARBA00023125"/>
    </source>
</evidence>
<feature type="domain" description="Tyr recombinase" evidence="10">
    <location>
        <begin position="108"/>
        <end position="293"/>
    </location>
</feature>
<feature type="active site" evidence="9">
    <location>
        <position position="149"/>
    </location>
</feature>
<keyword evidence="6 9" id="KW-0238">DNA-binding</keyword>
<dbReference type="NCBIfam" id="NF001399">
    <property type="entry name" value="PRK00283.1"/>
    <property type="match status" value="1"/>
</dbReference>
<dbReference type="PROSITE" id="PS51898">
    <property type="entry name" value="TYR_RECOMBINASE"/>
    <property type="match status" value="1"/>
</dbReference>
<name>A0A7C3WLS4_9BACT</name>
<keyword evidence="3 9" id="KW-0132">Cell division</keyword>
<dbReference type="PROSITE" id="PS51900">
    <property type="entry name" value="CB"/>
    <property type="match status" value="1"/>
</dbReference>
<gene>
    <name evidence="9" type="primary">xerC</name>
    <name evidence="12" type="ORF">ENV62_05810</name>
</gene>
<evidence type="ECO:0000256" key="8">
    <source>
        <dbReference type="ARBA" id="ARBA00023306"/>
    </source>
</evidence>
<dbReference type="CDD" id="cd00798">
    <property type="entry name" value="INT_XerDC_C"/>
    <property type="match status" value="1"/>
</dbReference>
<dbReference type="InterPro" id="IPR013762">
    <property type="entry name" value="Integrase-like_cat_sf"/>
</dbReference>
<evidence type="ECO:0000256" key="3">
    <source>
        <dbReference type="ARBA" id="ARBA00022618"/>
    </source>
</evidence>
<feature type="active site" evidence="9">
    <location>
        <position position="271"/>
    </location>
</feature>
<dbReference type="Gene3D" id="1.10.443.10">
    <property type="entry name" value="Intergrase catalytic core"/>
    <property type="match status" value="1"/>
</dbReference>
<dbReference type="EMBL" id="DTHB01000043">
    <property type="protein sequence ID" value="HGB14733.1"/>
    <property type="molecule type" value="Genomic_DNA"/>
</dbReference>
<feature type="active site" evidence="9">
    <location>
        <position position="173"/>
    </location>
</feature>
<dbReference type="GO" id="GO:0003677">
    <property type="term" value="F:DNA binding"/>
    <property type="evidence" value="ECO:0007669"/>
    <property type="project" value="UniProtKB-UniRule"/>
</dbReference>
<dbReference type="InterPro" id="IPR002104">
    <property type="entry name" value="Integrase_catalytic"/>
</dbReference>
<dbReference type="SUPFAM" id="SSF56349">
    <property type="entry name" value="DNA breaking-rejoining enzymes"/>
    <property type="match status" value="1"/>
</dbReference>
<dbReference type="InterPro" id="IPR004107">
    <property type="entry name" value="Integrase_SAM-like_N"/>
</dbReference>
<dbReference type="Pfam" id="PF00589">
    <property type="entry name" value="Phage_integrase"/>
    <property type="match status" value="1"/>
</dbReference>
<keyword evidence="5 9" id="KW-0229">DNA integration</keyword>
<protein>
    <recommendedName>
        <fullName evidence="9">Tyrosine recombinase XerC</fullName>
    </recommendedName>
</protein>
<dbReference type="GO" id="GO:0005737">
    <property type="term" value="C:cytoplasm"/>
    <property type="evidence" value="ECO:0007669"/>
    <property type="project" value="UniProtKB-SubCell"/>
</dbReference>
<feature type="active site" evidence="9">
    <location>
        <position position="248"/>
    </location>
</feature>
<dbReference type="HAMAP" id="MF_01808">
    <property type="entry name" value="Recomb_XerC_XerD"/>
    <property type="match status" value="1"/>
</dbReference>
<dbReference type="Pfam" id="PF02899">
    <property type="entry name" value="Phage_int_SAM_1"/>
    <property type="match status" value="1"/>
</dbReference>
<dbReference type="GO" id="GO:0009037">
    <property type="term" value="F:tyrosine-based site-specific recombinase activity"/>
    <property type="evidence" value="ECO:0007669"/>
    <property type="project" value="UniProtKB-UniRule"/>
</dbReference>
<sequence>MDHGSLLHGFLQYLRVERQLSPHTLRNYCLDLRQFLEFWEEQQPGLSLQAATYRHLRPFLARIMKSCRKTTAARKLSTLRTFFKYLQRQGVVESNPARLAPTPKLEKTLPHFLTVDEAFHLLEMPQGPGNFLLRRDRAILEIFYASGLRLSELAGLAMEHLDLEAGVIKVWGKGAKERLAFLGKPAREALAAYLPYRRALLRRFQARESALFLNRRGGPLSSRGVARVVATWARKAGLPGGLSPHGLRHSFATHLLEGGADLRTVQELLGHASISSTQRYLHLNLDYLLEEYDRTHPRKD</sequence>
<dbReference type="InterPro" id="IPR050090">
    <property type="entry name" value="Tyrosine_recombinase_XerCD"/>
</dbReference>
<keyword evidence="8 9" id="KW-0131">Cell cycle</keyword>
<feature type="active site" evidence="9">
    <location>
        <position position="245"/>
    </location>
</feature>
<evidence type="ECO:0000259" key="10">
    <source>
        <dbReference type="PROSITE" id="PS51898"/>
    </source>
</evidence>
<feature type="domain" description="Core-binding (CB)" evidence="11">
    <location>
        <begin position="1"/>
        <end position="87"/>
    </location>
</feature>
<dbReference type="InterPro" id="IPR044068">
    <property type="entry name" value="CB"/>
</dbReference>
<evidence type="ECO:0000256" key="1">
    <source>
        <dbReference type="ARBA" id="ARBA00004496"/>
    </source>
</evidence>
<evidence type="ECO:0000256" key="2">
    <source>
        <dbReference type="ARBA" id="ARBA00022490"/>
    </source>
</evidence>
<keyword evidence="2 9" id="KW-0963">Cytoplasm</keyword>
<dbReference type="PANTHER" id="PTHR30349:SF77">
    <property type="entry name" value="TYROSINE RECOMBINASE XERC"/>
    <property type="match status" value="1"/>
</dbReference>
<dbReference type="GO" id="GO:0051301">
    <property type="term" value="P:cell division"/>
    <property type="evidence" value="ECO:0007669"/>
    <property type="project" value="UniProtKB-KW"/>
</dbReference>
<dbReference type="Gene3D" id="1.10.150.130">
    <property type="match status" value="1"/>
</dbReference>
<proteinExistence type="inferred from homology"/>
<dbReference type="AlphaFoldDB" id="A0A7C3WLS4"/>
<comment type="similarity">
    <text evidence="9">Belongs to the 'phage' integrase family. XerC subfamily.</text>
</comment>
<comment type="subunit">
    <text evidence="9">Forms a cyclic heterotetrameric complex composed of two molecules of XerC and two molecules of XerD.</text>
</comment>
<feature type="active site" description="O-(3'-phospho-DNA)-tyrosine intermediate" evidence="9">
    <location>
        <position position="280"/>
    </location>
</feature>
<evidence type="ECO:0000256" key="9">
    <source>
        <dbReference type="HAMAP-Rule" id="MF_01808"/>
    </source>
</evidence>
<evidence type="ECO:0000259" key="11">
    <source>
        <dbReference type="PROSITE" id="PS51900"/>
    </source>
</evidence>